<organism evidence="2 3">
    <name type="scientific">Triparma retinervis</name>
    <dbReference type="NCBI Taxonomy" id="2557542"/>
    <lineage>
        <taxon>Eukaryota</taxon>
        <taxon>Sar</taxon>
        <taxon>Stramenopiles</taxon>
        <taxon>Ochrophyta</taxon>
        <taxon>Bolidophyceae</taxon>
        <taxon>Parmales</taxon>
        <taxon>Triparmaceae</taxon>
        <taxon>Triparma</taxon>
    </lineage>
</organism>
<feature type="region of interest" description="Disordered" evidence="1">
    <location>
        <begin position="16"/>
        <end position="62"/>
    </location>
</feature>
<dbReference type="OrthoDB" id="206204at2759"/>
<comment type="caution">
    <text evidence="2">The sequence shown here is derived from an EMBL/GenBank/DDBJ whole genome shotgun (WGS) entry which is preliminary data.</text>
</comment>
<feature type="region of interest" description="Disordered" evidence="1">
    <location>
        <begin position="144"/>
        <end position="177"/>
    </location>
</feature>
<feature type="compositionally biased region" description="Polar residues" evidence="1">
    <location>
        <begin position="44"/>
        <end position="53"/>
    </location>
</feature>
<sequence>MKRLIPTYGAKVYDDDRKKVYEDDEDNHDSFELGPTSLLDLESQLPNPYNPNSDEPEKPQTPRMTYTELQAENKYPKPTKEALAYVSNNDSANNRLIPTFDFQPANLNPSSSSHLINDATKLDDNHFLTFAKVELERMKSEGMIKSIQPLRGGKTANRPPLAQRNSSSSTSGLSGATVSSNAREKVVIDAYDTLSRIFPTIEESLVMSKDQQTKTEFIQKMVNRAANKIYDIPGSVPTPPLQMTPDIFAAYLTVLTKFVANRYMETSFVAIDGLRIVVRALTSSSNSSSSTPPSPSSSSSSPHPTPSKLAPLSSLASPLPSQSPSPTPRASPTESNAIEKINNSNVSDALFVTIPALLKRLATRGTPKEMKQAVCKAILSICKSPSLKGIDATVPFLGSSKFPLQQRLFILKLLTKEFGLDGEAKVLNCPMVMNIAIDALQDGGGAKKKEKVHRSAVMLIVAASLSVGKERVLKYFRLKKIPEETQIYLEARIEEGEAKRHVKEKKKAKKRHIKEQVKKFKEGEERRQSMADNIFSPDFKSQTTYFSTVGDDDELLFSSASSDDE</sequence>
<dbReference type="EMBL" id="BRXZ01002250">
    <property type="protein sequence ID" value="GMH58018.1"/>
    <property type="molecule type" value="Genomic_DNA"/>
</dbReference>
<proteinExistence type="predicted"/>
<protein>
    <submittedName>
        <fullName evidence="2">Uncharacterized protein</fullName>
    </submittedName>
</protein>
<keyword evidence="3" id="KW-1185">Reference proteome</keyword>
<evidence type="ECO:0000256" key="1">
    <source>
        <dbReference type="SAM" id="MobiDB-lite"/>
    </source>
</evidence>
<reference evidence="2" key="1">
    <citation type="submission" date="2022-07" db="EMBL/GenBank/DDBJ databases">
        <title>Genome analysis of Parmales, a sister group of diatoms, reveals the evolutionary specialization of diatoms from phago-mixotrophs to photoautotrophs.</title>
        <authorList>
            <person name="Ban H."/>
            <person name="Sato S."/>
            <person name="Yoshikawa S."/>
            <person name="Kazumasa Y."/>
            <person name="Nakamura Y."/>
            <person name="Ichinomiya M."/>
            <person name="Saitoh K."/>
            <person name="Sato N."/>
            <person name="Blanc-Mathieu R."/>
            <person name="Endo H."/>
            <person name="Kuwata A."/>
            <person name="Ogata H."/>
        </authorList>
    </citation>
    <scope>NUCLEOTIDE SEQUENCE</scope>
</reference>
<dbReference type="Proteomes" id="UP001165082">
    <property type="component" value="Unassembled WGS sequence"/>
</dbReference>
<evidence type="ECO:0000313" key="2">
    <source>
        <dbReference type="EMBL" id="GMH58018.1"/>
    </source>
</evidence>
<accession>A0A9W7E0Y2</accession>
<feature type="region of interest" description="Disordered" evidence="1">
    <location>
        <begin position="284"/>
        <end position="334"/>
    </location>
</feature>
<name>A0A9W7E0Y2_9STRA</name>
<feature type="compositionally biased region" description="Low complexity" evidence="1">
    <location>
        <begin position="166"/>
        <end position="177"/>
    </location>
</feature>
<gene>
    <name evidence="2" type="ORF">TrRE_jg4837</name>
</gene>
<dbReference type="AlphaFoldDB" id="A0A9W7E0Y2"/>
<feature type="compositionally biased region" description="Low complexity" evidence="1">
    <location>
        <begin position="284"/>
        <end position="320"/>
    </location>
</feature>
<evidence type="ECO:0000313" key="3">
    <source>
        <dbReference type="Proteomes" id="UP001165082"/>
    </source>
</evidence>